<reference evidence="2 3" key="1">
    <citation type="submission" date="2016-07" db="EMBL/GenBank/DDBJ databases">
        <title>Draft genome of the white-rot fungus Obba rivulosa 3A-2.</title>
        <authorList>
            <consortium name="DOE Joint Genome Institute"/>
            <person name="Miettinen O."/>
            <person name="Riley R."/>
            <person name="Acob R."/>
            <person name="Barry K."/>
            <person name="Cullen D."/>
            <person name="De Vries R."/>
            <person name="Hainaut M."/>
            <person name="Hatakka A."/>
            <person name="Henrissat B."/>
            <person name="Hilden K."/>
            <person name="Kuo R."/>
            <person name="Labutti K."/>
            <person name="Lipzen A."/>
            <person name="Makela M.R."/>
            <person name="Sandor L."/>
            <person name="Spatafora J.W."/>
            <person name="Grigoriev I.V."/>
            <person name="Hibbett D.S."/>
        </authorList>
    </citation>
    <scope>NUCLEOTIDE SEQUENCE [LARGE SCALE GENOMIC DNA]</scope>
    <source>
        <strain evidence="2 3">3A-2</strain>
    </source>
</reference>
<evidence type="ECO:0000313" key="3">
    <source>
        <dbReference type="Proteomes" id="UP000250043"/>
    </source>
</evidence>
<dbReference type="InterPro" id="IPR025337">
    <property type="entry name" value="Questin_oxidase-like"/>
</dbReference>
<accession>A0A8E2DH14</accession>
<dbReference type="Proteomes" id="UP000250043">
    <property type="component" value="Unassembled WGS sequence"/>
</dbReference>
<sequence length="520" mass="56755">MTSSKNIDALFPPPAPPPTSLFPARLPGATPESAAVLSELLKENYEKWHIYFNDKGFHNHISHHLLAIYALGAQGPLLRAAYEADIPIQRSTWKSPSKIDEKNFHDHLGDENYWDAYLEFFSGILLEKSAEAVIEEYIFSPRVNIEQPEPGKPPMKMLTRFLSGVMHPMIHTGYAAEFGLLGLVAEGLAQAAVHKAEVATFVPDALFQKAPTIPYVDSAHASVSHITSLFPSLVLGKPPGKAGADQSTDGVHALTVVARILNDPVFAPESIGLPVPLFDTLDLVARARGDLLASYAEEWTVDATSAEAIESKIEELIWVNVVLYGIGGWTGRKSSDTGAFNADFLLMHGVTSALFLHSLTAYLSPASASMLLRAYFTNWLGLWIARGRPALPIRDFYNAVTVTPTEPGISGLKPADGTLLPEDISPNPFLPILQTSMKHPDEHLCKCQRALAHFAVLYGTRPKGHFHGLSTVSDPKARLEGAELLDGTLFIRVAGLTANELGWMREGQAKRAFSFTGFFQ</sequence>
<organism evidence="2 3">
    <name type="scientific">Obba rivulosa</name>
    <dbReference type="NCBI Taxonomy" id="1052685"/>
    <lineage>
        <taxon>Eukaryota</taxon>
        <taxon>Fungi</taxon>
        <taxon>Dikarya</taxon>
        <taxon>Basidiomycota</taxon>
        <taxon>Agaricomycotina</taxon>
        <taxon>Agaricomycetes</taxon>
        <taxon>Polyporales</taxon>
        <taxon>Gelatoporiaceae</taxon>
        <taxon>Obba</taxon>
    </lineage>
</organism>
<gene>
    <name evidence="2" type="ORF">OBBRIDRAFT_838993</name>
</gene>
<dbReference type="PANTHER" id="PTHR35870">
    <property type="entry name" value="PROTEIN, PUTATIVE (AFU_ORTHOLOGUE AFUA_5G03330)-RELATED"/>
    <property type="match status" value="1"/>
</dbReference>
<dbReference type="PANTHER" id="PTHR35870:SF1">
    <property type="entry name" value="PROTEIN, PUTATIVE (AFU_ORTHOLOGUE AFUA_5G03330)-RELATED"/>
    <property type="match status" value="1"/>
</dbReference>
<dbReference type="GO" id="GO:0016491">
    <property type="term" value="F:oxidoreductase activity"/>
    <property type="evidence" value="ECO:0007669"/>
    <property type="project" value="UniProtKB-KW"/>
</dbReference>
<evidence type="ECO:0000256" key="1">
    <source>
        <dbReference type="ARBA" id="ARBA00023002"/>
    </source>
</evidence>
<proteinExistence type="predicted"/>
<evidence type="ECO:0008006" key="4">
    <source>
        <dbReference type="Google" id="ProtNLM"/>
    </source>
</evidence>
<dbReference type="OrthoDB" id="10004862at2759"/>
<name>A0A8E2DH14_9APHY</name>
<dbReference type="EMBL" id="KV722587">
    <property type="protein sequence ID" value="OCH85389.1"/>
    <property type="molecule type" value="Genomic_DNA"/>
</dbReference>
<protein>
    <recommendedName>
        <fullName evidence="4">Oxidoreductase AflY</fullName>
    </recommendedName>
</protein>
<dbReference type="AlphaFoldDB" id="A0A8E2DH14"/>
<keyword evidence="1" id="KW-0560">Oxidoreductase</keyword>
<keyword evidence="3" id="KW-1185">Reference proteome</keyword>
<dbReference type="Pfam" id="PF14027">
    <property type="entry name" value="Questin_oxidase"/>
    <property type="match status" value="1"/>
</dbReference>
<evidence type="ECO:0000313" key="2">
    <source>
        <dbReference type="EMBL" id="OCH85389.1"/>
    </source>
</evidence>